<feature type="region of interest" description="Disordered" evidence="1">
    <location>
        <begin position="90"/>
        <end position="109"/>
    </location>
</feature>
<accession>A0ABR4B671</accession>
<proteinExistence type="predicted"/>
<reference evidence="2 3" key="1">
    <citation type="submission" date="2024-09" db="EMBL/GenBank/DDBJ databases">
        <title>Rethinking Asexuality: The Enigmatic Case of Functional Sexual Genes in Lepraria (Stereocaulaceae).</title>
        <authorList>
            <person name="Doellman M."/>
            <person name="Sun Y."/>
            <person name="Barcenas-Pena A."/>
            <person name="Lumbsch H.T."/>
            <person name="Grewe F."/>
        </authorList>
    </citation>
    <scope>NUCLEOTIDE SEQUENCE [LARGE SCALE GENOMIC DNA]</scope>
    <source>
        <strain evidence="2 3">Grewe 0041</strain>
    </source>
</reference>
<feature type="region of interest" description="Disordered" evidence="1">
    <location>
        <begin position="1"/>
        <end position="78"/>
    </location>
</feature>
<feature type="compositionally biased region" description="Basic and acidic residues" evidence="1">
    <location>
        <begin position="1"/>
        <end position="15"/>
    </location>
</feature>
<gene>
    <name evidence="2" type="ORF">ABVK25_006771</name>
</gene>
<dbReference type="Proteomes" id="UP001590951">
    <property type="component" value="Unassembled WGS sequence"/>
</dbReference>
<organism evidence="2 3">
    <name type="scientific">Lepraria finkii</name>
    <dbReference type="NCBI Taxonomy" id="1340010"/>
    <lineage>
        <taxon>Eukaryota</taxon>
        <taxon>Fungi</taxon>
        <taxon>Dikarya</taxon>
        <taxon>Ascomycota</taxon>
        <taxon>Pezizomycotina</taxon>
        <taxon>Lecanoromycetes</taxon>
        <taxon>OSLEUM clade</taxon>
        <taxon>Lecanoromycetidae</taxon>
        <taxon>Lecanorales</taxon>
        <taxon>Lecanorineae</taxon>
        <taxon>Stereocaulaceae</taxon>
        <taxon>Lepraria</taxon>
    </lineage>
</organism>
<comment type="caution">
    <text evidence="2">The sequence shown here is derived from an EMBL/GenBank/DDBJ whole genome shotgun (WGS) entry which is preliminary data.</text>
</comment>
<keyword evidence="3" id="KW-1185">Reference proteome</keyword>
<protein>
    <submittedName>
        <fullName evidence="2">Uncharacterized protein</fullName>
    </submittedName>
</protein>
<dbReference type="EMBL" id="JBHFEH010000024">
    <property type="protein sequence ID" value="KAL2052832.1"/>
    <property type="molecule type" value="Genomic_DNA"/>
</dbReference>
<evidence type="ECO:0000313" key="2">
    <source>
        <dbReference type="EMBL" id="KAL2052832.1"/>
    </source>
</evidence>
<feature type="compositionally biased region" description="Basic and acidic residues" evidence="1">
    <location>
        <begin position="41"/>
        <end position="65"/>
    </location>
</feature>
<name>A0ABR4B671_9LECA</name>
<evidence type="ECO:0000256" key="1">
    <source>
        <dbReference type="SAM" id="MobiDB-lite"/>
    </source>
</evidence>
<sequence>MSKTDKAKKIAEISAERSTFSRATLAAREAKAKLSATPDESAPREYSDSHTLARTEGDTSIHDDPSTPNTRTNPPVPIVEEQIDVIDRDLGQNDYSPDAGPSEQPNGKITDKENAHLNLISKTFSKLNVDGELPPRLECGSLGERMNLRTKCFEMHSPKHIQFYRYSATIEPKLGQGRGHRQLFKVKFEGELLFKDPEPRTARDYGGTIITSKLLRFGQSKKFQIF</sequence>
<evidence type="ECO:0000313" key="3">
    <source>
        <dbReference type="Proteomes" id="UP001590951"/>
    </source>
</evidence>